<dbReference type="PANTHER" id="PTHR43328:SF1">
    <property type="entry name" value="N-ACETYLTRANSFERASE DOMAIN-CONTAINING PROTEIN"/>
    <property type="match status" value="1"/>
</dbReference>
<dbReference type="EMBL" id="JAFBDZ010000004">
    <property type="protein sequence ID" value="MBM7587148.1"/>
    <property type="molecule type" value="Genomic_DNA"/>
</dbReference>
<proteinExistence type="predicted"/>
<dbReference type="RefSeq" id="WP_205174352.1">
    <property type="nucleotide sequence ID" value="NZ_JAFBDZ010000004.1"/>
</dbReference>
<dbReference type="SUPFAM" id="SSF55729">
    <property type="entry name" value="Acyl-CoA N-acyltransferases (Nat)"/>
    <property type="match status" value="1"/>
</dbReference>
<protein>
    <submittedName>
        <fullName evidence="2">Ribosomal-protein-alanine N-acetyltransferase</fullName>
        <ecNumber evidence="2">2.3.1.267</ecNumber>
    </submittedName>
</protein>
<dbReference type="PANTHER" id="PTHR43328">
    <property type="entry name" value="ACETYLTRANSFERASE-RELATED"/>
    <property type="match status" value="1"/>
</dbReference>
<evidence type="ECO:0000259" key="1">
    <source>
        <dbReference type="PROSITE" id="PS51186"/>
    </source>
</evidence>
<dbReference type="Pfam" id="PF13302">
    <property type="entry name" value="Acetyltransf_3"/>
    <property type="match status" value="1"/>
</dbReference>
<name>A0ABS2NH51_9BACI</name>
<dbReference type="Gene3D" id="3.40.630.30">
    <property type="match status" value="1"/>
</dbReference>
<organism evidence="2 3">
    <name type="scientific">Rossellomorea pakistanensis</name>
    <dbReference type="NCBI Taxonomy" id="992288"/>
    <lineage>
        <taxon>Bacteria</taxon>
        <taxon>Bacillati</taxon>
        <taxon>Bacillota</taxon>
        <taxon>Bacilli</taxon>
        <taxon>Bacillales</taxon>
        <taxon>Bacillaceae</taxon>
        <taxon>Rossellomorea</taxon>
    </lineage>
</organism>
<sequence length="157" mass="18400">MSYEFIKMSQTQAEDIAYHWHYDGEYSFYDFEADPEDLAEFLDPKGRGHAYYVVKKENQIIGFFSFNEDKDHSVDIGLGIKPEWTGRGYGFNFLKAGLKYAVSKFNPQKMTLSVATFNQRAIKVYEKAGFKPVEIFMQDTNGSRFEFLKMEYECKHK</sequence>
<evidence type="ECO:0000313" key="2">
    <source>
        <dbReference type="EMBL" id="MBM7587148.1"/>
    </source>
</evidence>
<keyword evidence="2" id="KW-0808">Transferase</keyword>
<gene>
    <name evidence="2" type="ORF">JOC86_003721</name>
</gene>
<dbReference type="Proteomes" id="UP001646157">
    <property type="component" value="Unassembled WGS sequence"/>
</dbReference>
<dbReference type="GO" id="GO:0008999">
    <property type="term" value="F:protein-N-terminal-alanine acetyltransferase activity"/>
    <property type="evidence" value="ECO:0007669"/>
    <property type="project" value="UniProtKB-EC"/>
</dbReference>
<dbReference type="EC" id="2.3.1.267" evidence="2"/>
<reference evidence="2 3" key="1">
    <citation type="submission" date="2021-01" db="EMBL/GenBank/DDBJ databases">
        <title>Genomic Encyclopedia of Type Strains, Phase IV (KMG-IV): sequencing the most valuable type-strain genomes for metagenomic binning, comparative biology and taxonomic classification.</title>
        <authorList>
            <person name="Goeker M."/>
        </authorList>
    </citation>
    <scope>NUCLEOTIDE SEQUENCE [LARGE SCALE GENOMIC DNA]</scope>
    <source>
        <strain evidence="2 3">DSM 24834</strain>
    </source>
</reference>
<keyword evidence="3" id="KW-1185">Reference proteome</keyword>
<dbReference type="CDD" id="cd04301">
    <property type="entry name" value="NAT_SF"/>
    <property type="match status" value="1"/>
</dbReference>
<accession>A0ABS2NH51</accession>
<evidence type="ECO:0000313" key="3">
    <source>
        <dbReference type="Proteomes" id="UP001646157"/>
    </source>
</evidence>
<feature type="domain" description="N-acetyltransferase" evidence="1">
    <location>
        <begin position="6"/>
        <end position="155"/>
    </location>
</feature>
<keyword evidence="2" id="KW-0012">Acyltransferase</keyword>
<dbReference type="PROSITE" id="PS51186">
    <property type="entry name" value="GNAT"/>
    <property type="match status" value="1"/>
</dbReference>
<comment type="caution">
    <text evidence="2">The sequence shown here is derived from an EMBL/GenBank/DDBJ whole genome shotgun (WGS) entry which is preliminary data.</text>
</comment>
<dbReference type="InterPro" id="IPR000182">
    <property type="entry name" value="GNAT_dom"/>
</dbReference>
<dbReference type="InterPro" id="IPR016181">
    <property type="entry name" value="Acyl_CoA_acyltransferase"/>
</dbReference>